<name>A0A1B1BNJ8_9MICO</name>
<dbReference type="PANTHER" id="PTHR43300">
    <property type="entry name" value="ACETYLTRANSFERASE"/>
    <property type="match status" value="1"/>
</dbReference>
<dbReference type="InterPro" id="IPR011004">
    <property type="entry name" value="Trimer_LpxA-like_sf"/>
</dbReference>
<dbReference type="RefSeq" id="WP_066598013.1">
    <property type="nucleotide sequence ID" value="NZ_CP016282.1"/>
</dbReference>
<protein>
    <submittedName>
        <fullName evidence="6">Acyltransferase</fullName>
    </submittedName>
</protein>
<dbReference type="Pfam" id="PF17836">
    <property type="entry name" value="PglD_N"/>
    <property type="match status" value="1"/>
</dbReference>
<dbReference type="InterPro" id="IPR018357">
    <property type="entry name" value="Hexapep_transf_CS"/>
</dbReference>
<feature type="domain" description="PglD N-terminal" evidence="5">
    <location>
        <begin position="4"/>
        <end position="80"/>
    </location>
</feature>
<dbReference type="Proteomes" id="UP000092582">
    <property type="component" value="Chromosome 1"/>
</dbReference>
<evidence type="ECO:0000256" key="3">
    <source>
        <dbReference type="PIRSR" id="PIRSR620019-1"/>
    </source>
</evidence>
<dbReference type="PROSITE" id="PS00101">
    <property type="entry name" value="HEXAPEP_TRANSFERASES"/>
    <property type="match status" value="1"/>
</dbReference>
<dbReference type="Pfam" id="PF00132">
    <property type="entry name" value="Hexapep"/>
    <property type="match status" value="1"/>
</dbReference>
<dbReference type="InterPro" id="IPR020019">
    <property type="entry name" value="AcTrfase_PglD-like"/>
</dbReference>
<dbReference type="STRING" id="670052.PA27867_3171"/>
<dbReference type="InterPro" id="IPR041561">
    <property type="entry name" value="PglD_N"/>
</dbReference>
<keyword evidence="2" id="KW-0677">Repeat</keyword>
<organism evidence="6 7">
    <name type="scientific">Cryobacterium arcticum</name>
    <dbReference type="NCBI Taxonomy" id="670052"/>
    <lineage>
        <taxon>Bacteria</taxon>
        <taxon>Bacillati</taxon>
        <taxon>Actinomycetota</taxon>
        <taxon>Actinomycetes</taxon>
        <taxon>Micrococcales</taxon>
        <taxon>Microbacteriaceae</taxon>
        <taxon>Cryobacterium</taxon>
    </lineage>
</organism>
<dbReference type="CDD" id="cd03360">
    <property type="entry name" value="LbH_AT_putative"/>
    <property type="match status" value="1"/>
</dbReference>
<evidence type="ECO:0000256" key="4">
    <source>
        <dbReference type="PIRSR" id="PIRSR620019-2"/>
    </source>
</evidence>
<dbReference type="InterPro" id="IPR001451">
    <property type="entry name" value="Hexapep"/>
</dbReference>
<dbReference type="PATRIC" id="fig|670052.7.peg.3262"/>
<dbReference type="SUPFAM" id="SSF51161">
    <property type="entry name" value="Trimeric LpxA-like enzymes"/>
    <property type="match status" value="1"/>
</dbReference>
<feature type="binding site" evidence="4">
    <location>
        <position position="68"/>
    </location>
    <ligand>
        <name>substrate</name>
    </ligand>
</feature>
<evidence type="ECO:0000259" key="5">
    <source>
        <dbReference type="Pfam" id="PF17836"/>
    </source>
</evidence>
<dbReference type="InterPro" id="IPR050179">
    <property type="entry name" value="Trans_hexapeptide_repeat"/>
</dbReference>
<accession>A0A1B1BNJ8</accession>
<evidence type="ECO:0000256" key="2">
    <source>
        <dbReference type="ARBA" id="ARBA00022737"/>
    </source>
</evidence>
<dbReference type="GO" id="GO:0016746">
    <property type="term" value="F:acyltransferase activity"/>
    <property type="evidence" value="ECO:0007669"/>
    <property type="project" value="UniProtKB-KW"/>
</dbReference>
<evidence type="ECO:0000313" key="7">
    <source>
        <dbReference type="Proteomes" id="UP000092582"/>
    </source>
</evidence>
<dbReference type="EMBL" id="CP016282">
    <property type="protein sequence ID" value="ANP74101.1"/>
    <property type="molecule type" value="Genomic_DNA"/>
</dbReference>
<dbReference type="PANTHER" id="PTHR43300:SF7">
    <property type="entry name" value="UDP-N-ACETYLBACILLOSAMINE N-ACETYLTRANSFERASE"/>
    <property type="match status" value="1"/>
</dbReference>
<dbReference type="AlphaFoldDB" id="A0A1B1BNJ8"/>
<reference evidence="6 7" key="1">
    <citation type="submission" date="2016-06" db="EMBL/GenBank/DDBJ databases">
        <title>Genome sequencing of Cryobacterium arcticum PAMC 27867.</title>
        <authorList>
            <person name="Lee J."/>
            <person name="Kim O.-S."/>
        </authorList>
    </citation>
    <scope>NUCLEOTIDE SEQUENCE [LARGE SCALE GENOMIC DNA]</scope>
    <source>
        <strain evidence="6 7">PAMC 27867</strain>
    </source>
</reference>
<proteinExistence type="predicted"/>
<dbReference type="Gene3D" id="3.40.50.20">
    <property type="match status" value="1"/>
</dbReference>
<dbReference type="OrthoDB" id="3697257at2"/>
<dbReference type="Gene3D" id="2.160.10.10">
    <property type="entry name" value="Hexapeptide repeat proteins"/>
    <property type="match status" value="1"/>
</dbReference>
<dbReference type="KEGG" id="cart:PA27867_3171"/>
<keyword evidence="7" id="KW-1185">Reference proteome</keyword>
<feature type="active site" description="Proton acceptor" evidence="3">
    <location>
        <position position="138"/>
    </location>
</feature>
<sequence length="213" mass="21887">MVDLLLLGASGLAREVLAVLAGEHYTREIAVLDDRAELRHTLVGGAPVLGTIDEVGNYPEAAIVICVGRGTRRETIAARLTLLGVADHRYATVVHPAVEIPPGCVVGAGSILLAGVVLTALVQVGRHVVAMPHVTLTHDNVVADFATLCAGVTLGGSVRVGRGAYLGMNASVRENVTVGAGTVLGMGAVLLTDLPDGETWAGLPARSLGRRAQ</sequence>
<evidence type="ECO:0000313" key="6">
    <source>
        <dbReference type="EMBL" id="ANP74101.1"/>
    </source>
</evidence>
<evidence type="ECO:0000256" key="1">
    <source>
        <dbReference type="ARBA" id="ARBA00022679"/>
    </source>
</evidence>
<keyword evidence="6" id="KW-0012">Acyltransferase</keyword>
<dbReference type="NCBIfam" id="TIGR03570">
    <property type="entry name" value="NeuD_NnaD"/>
    <property type="match status" value="1"/>
</dbReference>
<keyword evidence="1 6" id="KW-0808">Transferase</keyword>
<gene>
    <name evidence="6" type="ORF">PA27867_3171</name>
</gene>
<feature type="site" description="Increases basicity of active site His" evidence="3">
    <location>
        <position position="139"/>
    </location>
</feature>